<dbReference type="InterPro" id="IPR000720">
    <property type="entry name" value="PHM/PAL"/>
</dbReference>
<evidence type="ECO:0000259" key="24">
    <source>
        <dbReference type="Pfam" id="PF03712"/>
    </source>
</evidence>
<dbReference type="InterPro" id="IPR008977">
    <property type="entry name" value="PHM/PNGase_F_dom_sf"/>
</dbReference>
<dbReference type="Gene3D" id="2.60.120.230">
    <property type="match status" value="1"/>
</dbReference>
<proteinExistence type="inferred from homology"/>
<dbReference type="OMA" id="AGDEMCN"/>
<keyword evidence="6" id="KW-0964">Secreted</keyword>
<dbReference type="AlphaFoldDB" id="B3RS62"/>
<dbReference type="Gene3D" id="2.120.10.30">
    <property type="entry name" value="TolB, C-terminal domain"/>
    <property type="match status" value="1"/>
</dbReference>
<keyword evidence="26" id="KW-1185">Reference proteome</keyword>
<evidence type="ECO:0000256" key="13">
    <source>
        <dbReference type="ARBA" id="ARBA00023033"/>
    </source>
</evidence>
<dbReference type="CTD" id="6751672"/>
<dbReference type="OrthoDB" id="10018185at2759"/>
<evidence type="ECO:0000256" key="14">
    <source>
        <dbReference type="ARBA" id="ARBA00023157"/>
    </source>
</evidence>
<keyword evidence="13" id="KW-0503">Monooxygenase</keyword>
<keyword evidence="20" id="KW-0106">Calcium</keyword>
<dbReference type="InterPro" id="IPR011042">
    <property type="entry name" value="6-blade_b-propeller_TolB-like"/>
</dbReference>
<evidence type="ECO:0000256" key="18">
    <source>
        <dbReference type="ARBA" id="ARBA00048431"/>
    </source>
</evidence>
<keyword evidence="10 20" id="KW-0862">Zinc</keyword>
<dbReference type="InterPro" id="IPR024548">
    <property type="entry name" value="Cu2_monoox_C"/>
</dbReference>
<dbReference type="InterPro" id="IPR036939">
    <property type="entry name" value="Cu2_ascorb_mOase_N_sf"/>
</dbReference>
<dbReference type="InterPro" id="IPR000323">
    <property type="entry name" value="Cu2_ascorb_mOase_N"/>
</dbReference>
<evidence type="ECO:0000256" key="12">
    <source>
        <dbReference type="ARBA" id="ARBA00023008"/>
    </source>
</evidence>
<evidence type="ECO:0000259" key="23">
    <source>
        <dbReference type="Pfam" id="PF01082"/>
    </source>
</evidence>
<comment type="similarity">
    <text evidence="5">Belongs to the copper type II ascorbate-dependent monooxygenase family.</text>
</comment>
<dbReference type="GO" id="GO:0005576">
    <property type="term" value="C:extracellular region"/>
    <property type="evidence" value="ECO:0000318"/>
    <property type="project" value="GO_Central"/>
</dbReference>
<feature type="binding site" evidence="20">
    <location>
        <position position="108"/>
    </location>
    <ligand>
        <name>Cu(2+)</name>
        <dbReference type="ChEBI" id="CHEBI:29036"/>
        <label>1</label>
        <note>catalytic</note>
    </ligand>
</feature>
<evidence type="ECO:0000256" key="11">
    <source>
        <dbReference type="ARBA" id="ARBA00023002"/>
    </source>
</evidence>
<dbReference type="GO" id="GO:0016020">
    <property type="term" value="C:membrane"/>
    <property type="evidence" value="ECO:0007669"/>
    <property type="project" value="InterPro"/>
</dbReference>
<keyword evidence="8" id="KW-0732">Signal</keyword>
<feature type="binding site" evidence="19">
    <location>
        <position position="474"/>
    </location>
    <ligand>
        <name>a protein</name>
        <dbReference type="ChEBI" id="CHEBI:16541"/>
    </ligand>
    <ligandPart>
        <name>C-terminal Xaa-(2S)-2-hydroxyglycine residue</name>
        <dbReference type="ChEBI" id="CHEBI:142768"/>
    </ligandPart>
</feature>
<evidence type="ECO:0000256" key="2">
    <source>
        <dbReference type="ARBA" id="ARBA00004613"/>
    </source>
</evidence>
<dbReference type="Pfam" id="PF03712">
    <property type="entry name" value="Cu2_monoox_C"/>
    <property type="match status" value="1"/>
</dbReference>
<comment type="similarity">
    <text evidence="3">In the C-terminal section; belongs to the peptidyl-alpha-hydroxyglycine alpha-amidating lyase family.</text>
</comment>
<evidence type="ECO:0000256" key="6">
    <source>
        <dbReference type="ARBA" id="ARBA00022525"/>
    </source>
</evidence>
<feature type="binding site" evidence="20">
    <location>
        <position position="611"/>
    </location>
    <ligand>
        <name>Ca(2+)</name>
        <dbReference type="ChEBI" id="CHEBI:29108"/>
        <note>structural</note>
    </ligand>
</feature>
<keyword evidence="16" id="KW-0456">Lyase</keyword>
<feature type="binding site" evidence="20">
    <location>
        <position position="407"/>
    </location>
    <ligand>
        <name>Zn(2+)</name>
        <dbReference type="ChEBI" id="CHEBI:29105"/>
        <note>catalytic</note>
    </ligand>
</feature>
<dbReference type="PANTHER" id="PTHR10680:SF14">
    <property type="entry name" value="PEPTIDYL-GLYCINE ALPHA-AMIDATING MONOOXYGENASE"/>
    <property type="match status" value="1"/>
</dbReference>
<dbReference type="FunCoup" id="B3RS62">
    <property type="interactions" value="290"/>
</dbReference>
<evidence type="ECO:0000256" key="20">
    <source>
        <dbReference type="PIRSR" id="PIRSR600720-2"/>
    </source>
</evidence>
<gene>
    <name evidence="25" type="ORF">TRIADDRAFT_63754</name>
</gene>
<dbReference type="Gene3D" id="2.60.120.310">
    <property type="entry name" value="Copper type II, ascorbate-dependent monooxygenase, N-terminal domain"/>
    <property type="match status" value="1"/>
</dbReference>
<feature type="disulfide bond" evidence="21">
    <location>
        <begin position="46"/>
        <end position="65"/>
    </location>
</feature>
<dbReference type="SUPFAM" id="SSF63829">
    <property type="entry name" value="Calcium-dependent phosphotriesterase"/>
    <property type="match status" value="1"/>
</dbReference>
<feature type="binding site" evidence="20">
    <location>
        <position position="180"/>
    </location>
    <ligand>
        <name>Cu(2+)</name>
        <dbReference type="ChEBI" id="CHEBI:29036"/>
        <label>1</label>
        <note>catalytic</note>
    </ligand>
</feature>
<dbReference type="eggNOG" id="KOG3567">
    <property type="taxonomic scope" value="Eukaryota"/>
</dbReference>
<evidence type="ECO:0000256" key="15">
    <source>
        <dbReference type="ARBA" id="ARBA00023180"/>
    </source>
</evidence>
<dbReference type="CDD" id="cd14958">
    <property type="entry name" value="NHL_PAL_like"/>
    <property type="match status" value="1"/>
</dbReference>
<feature type="disulfide bond" evidence="21">
    <location>
        <begin position="454"/>
        <end position="475"/>
    </location>
</feature>
<evidence type="ECO:0000313" key="26">
    <source>
        <dbReference type="Proteomes" id="UP000009022"/>
    </source>
</evidence>
<evidence type="ECO:0000256" key="8">
    <source>
        <dbReference type="ARBA" id="ARBA00022729"/>
    </source>
</evidence>
<evidence type="ECO:0000256" key="19">
    <source>
        <dbReference type="PIRSR" id="PIRSR600720-1"/>
    </source>
</evidence>
<feature type="repeat" description="NHL" evidence="22">
    <location>
        <begin position="392"/>
        <end position="433"/>
    </location>
</feature>
<dbReference type="HOGENOM" id="CLU_012293_1_0_1"/>
<keyword evidence="14 21" id="KW-1015">Disulfide bond</keyword>
<evidence type="ECO:0000256" key="1">
    <source>
        <dbReference type="ARBA" id="ARBA00000686"/>
    </source>
</evidence>
<evidence type="ECO:0000256" key="7">
    <source>
        <dbReference type="ARBA" id="ARBA00022723"/>
    </source>
</evidence>
<evidence type="ECO:0000256" key="16">
    <source>
        <dbReference type="ARBA" id="ARBA00023239"/>
    </source>
</evidence>
<dbReference type="Pfam" id="PF01436">
    <property type="entry name" value="NHL"/>
    <property type="match status" value="1"/>
</dbReference>
<organism evidence="25 26">
    <name type="scientific">Trichoplax adhaerens</name>
    <name type="common">Trichoplax reptans</name>
    <dbReference type="NCBI Taxonomy" id="10228"/>
    <lineage>
        <taxon>Eukaryota</taxon>
        <taxon>Metazoa</taxon>
        <taxon>Placozoa</taxon>
        <taxon>Uniplacotomia</taxon>
        <taxon>Trichoplacea</taxon>
        <taxon>Trichoplacidae</taxon>
        <taxon>Trichoplax</taxon>
    </lineage>
</organism>
<dbReference type="InParanoid" id="B3RS62"/>
<feature type="repeat" description="NHL" evidence="22">
    <location>
        <begin position="494"/>
        <end position="537"/>
    </location>
</feature>
<dbReference type="GO" id="GO:0004504">
    <property type="term" value="F:peptidylglycine monooxygenase activity"/>
    <property type="evidence" value="ECO:0007669"/>
    <property type="project" value="UniProtKB-EC"/>
</dbReference>
<dbReference type="GeneID" id="6751672"/>
<evidence type="ECO:0000256" key="3">
    <source>
        <dbReference type="ARBA" id="ARBA00006026"/>
    </source>
</evidence>
<feature type="repeat" description="NHL" evidence="22">
    <location>
        <begin position="440"/>
        <end position="485"/>
    </location>
</feature>
<feature type="binding site" evidence="20">
    <location>
        <position position="343"/>
    </location>
    <ligand>
        <name>Ca(2+)</name>
        <dbReference type="ChEBI" id="CHEBI:29108"/>
        <note>structural</note>
    </ligand>
</feature>
<dbReference type="RefSeq" id="XP_002110995.1">
    <property type="nucleotide sequence ID" value="XM_002110959.1"/>
</dbReference>
<evidence type="ECO:0000256" key="5">
    <source>
        <dbReference type="ARBA" id="ARBA00010676"/>
    </source>
</evidence>
<dbReference type="GO" id="GO:0005507">
    <property type="term" value="F:copper ion binding"/>
    <property type="evidence" value="ECO:0007669"/>
    <property type="project" value="InterPro"/>
</dbReference>
<reference evidence="25 26" key="1">
    <citation type="journal article" date="2008" name="Nature">
        <title>The Trichoplax genome and the nature of placozoans.</title>
        <authorList>
            <person name="Srivastava M."/>
            <person name="Begovic E."/>
            <person name="Chapman J."/>
            <person name="Putnam N.H."/>
            <person name="Hellsten U."/>
            <person name="Kawashima T."/>
            <person name="Kuo A."/>
            <person name="Mitros T."/>
            <person name="Salamov A."/>
            <person name="Carpenter M.L."/>
            <person name="Signorovitch A.Y."/>
            <person name="Moreno M.A."/>
            <person name="Kamm K."/>
            <person name="Grimwood J."/>
            <person name="Schmutz J."/>
            <person name="Shapiro H."/>
            <person name="Grigoriev I.V."/>
            <person name="Buss L.W."/>
            <person name="Schierwater B."/>
            <person name="Dellaporta S.L."/>
            <person name="Rokhsar D.S."/>
        </authorList>
    </citation>
    <scope>NUCLEOTIDE SEQUENCE [LARGE SCALE GENOMIC DNA]</scope>
    <source>
        <strain evidence="25 26">Grell-BS-1999</strain>
    </source>
</reference>
<evidence type="ECO:0000256" key="22">
    <source>
        <dbReference type="PROSITE-ProRule" id="PRU00504"/>
    </source>
</evidence>
<dbReference type="InterPro" id="IPR020611">
    <property type="entry name" value="Cu2_ascorb_mOase_CS-1"/>
</dbReference>
<evidence type="ECO:0000256" key="9">
    <source>
        <dbReference type="ARBA" id="ARBA00022737"/>
    </source>
</evidence>
<feature type="binding site" evidence="19">
    <location>
        <position position="356"/>
    </location>
    <ligand>
        <name>a protein</name>
        <dbReference type="ChEBI" id="CHEBI:16541"/>
    </ligand>
    <ligandPart>
        <name>C-terminal Xaa-(2S)-2-hydroxyglycine residue</name>
        <dbReference type="ChEBI" id="CHEBI:142768"/>
    </ligandPart>
</feature>
<feature type="disulfide bond" evidence="21">
    <location>
        <begin position="14"/>
        <end position="58"/>
    </location>
</feature>
<keyword evidence="7 20" id="KW-0479">Metal-binding</keyword>
<dbReference type="PhylomeDB" id="B3RS62"/>
<comment type="catalytic activity">
    <reaction evidence="18">
        <text>a [peptide]-C-terminal glycine + 2 L-ascorbate + O2 = a [peptide]-C-terminal (2S)-2-hydroxyglycine + 2 monodehydro-L-ascorbate radical + H2O</text>
        <dbReference type="Rhea" id="RHEA:21452"/>
        <dbReference type="Rhea" id="RHEA-COMP:13486"/>
        <dbReference type="Rhea" id="RHEA-COMP:15321"/>
        <dbReference type="ChEBI" id="CHEBI:15377"/>
        <dbReference type="ChEBI" id="CHEBI:15379"/>
        <dbReference type="ChEBI" id="CHEBI:38290"/>
        <dbReference type="ChEBI" id="CHEBI:59513"/>
        <dbReference type="ChEBI" id="CHEBI:137000"/>
        <dbReference type="ChEBI" id="CHEBI:142768"/>
        <dbReference type="EC" id="1.14.17.3"/>
    </reaction>
</comment>
<evidence type="ECO:0000256" key="10">
    <source>
        <dbReference type="ARBA" id="ARBA00022833"/>
    </source>
</evidence>
<accession>B3RS62</accession>
<feature type="binding site" evidence="20">
    <location>
        <position position="510"/>
    </location>
    <ligand>
        <name>Zn(2+)</name>
        <dbReference type="ChEBI" id="CHEBI:29105"/>
        <note>catalytic</note>
    </ligand>
</feature>
<feature type="binding site" evidence="20">
    <location>
        <position position="610"/>
    </location>
    <ligand>
        <name>Zn(2+)</name>
        <dbReference type="ChEBI" id="CHEBI:29105"/>
        <note>catalytic</note>
    </ligand>
</feature>
<comment type="catalytic activity">
    <reaction evidence="1">
        <text>a [peptide]-C-terminal (2S)-2-hydroxyglycine = a [peptide]-C-terminal amide + glyoxylate</text>
        <dbReference type="Rhea" id="RHEA:20924"/>
        <dbReference type="Rhea" id="RHEA-COMP:13485"/>
        <dbReference type="Rhea" id="RHEA-COMP:15321"/>
        <dbReference type="ChEBI" id="CHEBI:36655"/>
        <dbReference type="ChEBI" id="CHEBI:137001"/>
        <dbReference type="ChEBI" id="CHEBI:142768"/>
        <dbReference type="EC" id="4.3.2.5"/>
    </reaction>
</comment>
<evidence type="ECO:0000313" key="25">
    <source>
        <dbReference type="EMBL" id="EDV26999.1"/>
    </source>
</evidence>
<dbReference type="InterPro" id="IPR001258">
    <property type="entry name" value="NHL_repeat"/>
</dbReference>
<dbReference type="InterPro" id="IPR014784">
    <property type="entry name" value="Cu2_ascorb_mOase-like_C"/>
</dbReference>
<dbReference type="PRINTS" id="PR00790">
    <property type="entry name" value="PAMONOXGNASE"/>
</dbReference>
<feature type="binding site" evidence="19">
    <location>
        <position position="526"/>
    </location>
    <ligand>
        <name>a protein</name>
        <dbReference type="ChEBI" id="CHEBI:16541"/>
    </ligand>
    <ligandPart>
        <name>C-terminal Xaa-(2S)-2-hydroxyglycine residue</name>
        <dbReference type="ChEBI" id="CHEBI:142768"/>
    </ligandPart>
</feature>
<feature type="binding site" evidence="20">
    <location>
        <position position="252"/>
    </location>
    <ligand>
        <name>Cu(2+)</name>
        <dbReference type="ChEBI" id="CHEBI:29036"/>
        <label>1</label>
        <note>catalytic</note>
    </ligand>
</feature>
<dbReference type="Pfam" id="PF01082">
    <property type="entry name" value="Cu2_monooxygen"/>
    <property type="match status" value="1"/>
</dbReference>
<dbReference type="EMBL" id="DS985243">
    <property type="protein sequence ID" value="EDV26999.1"/>
    <property type="molecule type" value="Genomic_DNA"/>
</dbReference>
<dbReference type="PROSITE" id="PS00084">
    <property type="entry name" value="CU2_MONOOXYGENASE_1"/>
    <property type="match status" value="1"/>
</dbReference>
<dbReference type="GO" id="GO:0004598">
    <property type="term" value="F:peptidylamidoglycolate lyase activity"/>
    <property type="evidence" value="ECO:0007669"/>
    <property type="project" value="UniProtKB-EC"/>
</dbReference>
<keyword evidence="11" id="KW-0560">Oxidoreductase</keyword>
<feature type="binding site" evidence="20">
    <location>
        <position position="39"/>
    </location>
    <ligand>
        <name>Cu(2+)</name>
        <dbReference type="ChEBI" id="CHEBI:29036"/>
        <label>1</label>
        <note>catalytic</note>
    </ligand>
</feature>
<feature type="disulfide bond" evidence="21">
    <location>
        <begin position="231"/>
        <end position="253"/>
    </location>
</feature>
<dbReference type="Proteomes" id="UP000009022">
    <property type="component" value="Unassembled WGS sequence"/>
</dbReference>
<feature type="binding site" evidence="20">
    <location>
        <position position="182"/>
    </location>
    <ligand>
        <name>Cu(2+)</name>
        <dbReference type="ChEBI" id="CHEBI:29036"/>
        <label>1</label>
        <note>catalytic</note>
    </ligand>
</feature>
<dbReference type="PANTHER" id="PTHR10680">
    <property type="entry name" value="PEPTIDYL-GLYCINE ALPHA-AMIDATING MONOOXYGENASE"/>
    <property type="match status" value="1"/>
</dbReference>
<evidence type="ECO:0000256" key="17">
    <source>
        <dbReference type="ARBA" id="ARBA00023268"/>
    </source>
</evidence>
<comment type="cofactor">
    <cofactor evidence="20">
        <name>Zn(2+)</name>
        <dbReference type="ChEBI" id="CHEBI:29105"/>
    </cofactor>
    <text evidence="20">Binds one Zn(2+) ion per subunit.</text>
</comment>
<dbReference type="GO" id="GO:0006518">
    <property type="term" value="P:peptide metabolic process"/>
    <property type="evidence" value="ECO:0007669"/>
    <property type="project" value="InterPro"/>
</dbReference>
<comment type="subcellular location">
    <subcellularLocation>
        <location evidence="2">Secreted</location>
    </subcellularLocation>
</comment>
<comment type="similarity">
    <text evidence="4">In the N-terminal section; belongs to the copper type II ascorbate-dependent monooxygenase family.</text>
</comment>
<feature type="domain" description="Copper type II ascorbate-dependent monooxygenase C-terminal" evidence="24">
    <location>
        <begin position="136"/>
        <end position="283"/>
    </location>
</feature>
<sequence>MPGITPQKQDDYFCTVKEVKEDYLYIRKYKPITEPKTAHHMLLFGCSDPVKKTGVWKCGEMVPVCNDRTSILYAWAHNAGYKSYELPKDIAFTVGKATRVRYIVTQVHYAKVDKFKGGKKDYSGIGYYATSIPQRYRADIYLTGPMNIYIPPNTKRTNTDVLCRMNEVTYPLHPISVRVHAHALGRDISAYRIRDGEWTKIVKRSAQKPQVFYPMEKTIDIQRGDYIAARCSYDSTKRNKVTTSGGGMNDEMCNVYIMYAVDSRSSEMTNSACFRSSPKEVTDYMNRLDRELERDYDDEREFMDTDQTAEYKRSAISRLLPLMEDQTWSNAVKKLKIGQVSSVDVDRNNYVYIFHRGKHTWGPSTFDEQNIYRDARDPISEPTILKLHPKTGKVMATFGAKMFYLPHGLTVDHDFNIWVTDVALHQVIKLDKNGKVLMKLGQKFSPGKDVHHFCKPTMVAVDEKTKNFFVSDGYCNGRVLQFSSGGNVISHIGAQGFGTHQPLGVFAVPHGLAIDPQKRLLYIADRENYRVQVMSVDEGRILKQFPLGSVAIKPYGIDFSPLHGGILYIVSYDESGKDYPNGIPGVTLDASTGEPLQTWKPKHKALYRPHDVACAKSSNDSSVYVAEISSTKAWKFMYNL</sequence>
<dbReference type="FunFam" id="2.120.10.30:FF:000083">
    <property type="entry name" value="Peptidyl-glycine alpha-amidating monooxygenase B"/>
    <property type="match status" value="1"/>
</dbReference>
<dbReference type="SUPFAM" id="SSF49742">
    <property type="entry name" value="PHM/PNGase F"/>
    <property type="match status" value="2"/>
</dbReference>
<name>B3RS62_TRIAD</name>
<comment type="cofactor">
    <cofactor evidence="20">
        <name>Cu(2+)</name>
        <dbReference type="ChEBI" id="CHEBI:29036"/>
    </cofactor>
    <text evidence="20">Binds 2 Cu(2+) ions per subunit.</text>
</comment>
<feature type="binding site" evidence="20">
    <location>
        <position position="409"/>
    </location>
    <ligand>
        <name>Ca(2+)</name>
        <dbReference type="ChEBI" id="CHEBI:29108"/>
        <note>structural</note>
    </ligand>
</feature>
<feature type="domain" description="Copper type II ascorbate-dependent monooxygenase N-terminal" evidence="23">
    <location>
        <begin position="5"/>
        <end position="115"/>
    </location>
</feature>
<keyword evidence="12 20" id="KW-0186">Copper</keyword>
<feature type="binding site" evidence="20">
    <location>
        <position position="40"/>
    </location>
    <ligand>
        <name>Cu(2+)</name>
        <dbReference type="ChEBI" id="CHEBI:29036"/>
        <label>1</label>
        <note>catalytic</note>
    </ligand>
</feature>
<evidence type="ECO:0008006" key="27">
    <source>
        <dbReference type="Google" id="ProtNLM"/>
    </source>
</evidence>
<dbReference type="PROSITE" id="PS51125">
    <property type="entry name" value="NHL"/>
    <property type="match status" value="3"/>
</dbReference>
<dbReference type="FunFam" id="2.60.120.310:FF:000005">
    <property type="entry name" value="Peptidylglycine alpha-hydroxylating monooxygenase"/>
    <property type="match status" value="1"/>
</dbReference>
<dbReference type="KEGG" id="tad:TRIADDRAFT_63754"/>
<evidence type="ECO:0000256" key="4">
    <source>
        <dbReference type="ARBA" id="ARBA00010263"/>
    </source>
</evidence>
<evidence type="ECO:0000256" key="21">
    <source>
        <dbReference type="PIRSR" id="PIRSR600720-3"/>
    </source>
</evidence>
<keyword evidence="9" id="KW-0677">Repeat</keyword>
<protein>
    <recommendedName>
        <fullName evidence="27">Peptidylglycine monooxygenase</fullName>
    </recommendedName>
</protein>
<keyword evidence="17" id="KW-0511">Multifunctional enzyme</keyword>
<keyword evidence="15" id="KW-0325">Glycoprotein</keyword>